<gene>
    <name evidence="3" type="ORF">O3W52_20780</name>
</gene>
<comment type="caution">
    <text evidence="3">The sequence shown here is derived from an EMBL/GenBank/DDBJ whole genome shotgun (WGS) entry which is preliminary data.</text>
</comment>
<evidence type="ECO:0000313" key="3">
    <source>
        <dbReference type="EMBL" id="MCZ4092414.1"/>
    </source>
</evidence>
<dbReference type="RefSeq" id="WP_269282772.1">
    <property type="nucleotide sequence ID" value="NZ_JAPVOI010000004.1"/>
</dbReference>
<feature type="chain" id="PRO_5046747021" description="Transmembrane protein" evidence="2">
    <location>
        <begin position="27"/>
        <end position="72"/>
    </location>
</feature>
<accession>A0ABT4KKH7</accession>
<evidence type="ECO:0000313" key="4">
    <source>
        <dbReference type="Proteomes" id="UP001079430"/>
    </source>
</evidence>
<protein>
    <recommendedName>
        <fullName evidence="5">Transmembrane protein</fullName>
    </recommendedName>
</protein>
<dbReference type="Proteomes" id="UP001079430">
    <property type="component" value="Unassembled WGS sequence"/>
</dbReference>
<keyword evidence="2" id="KW-0732">Signal</keyword>
<evidence type="ECO:0008006" key="5">
    <source>
        <dbReference type="Google" id="ProtNLM"/>
    </source>
</evidence>
<reference evidence="3" key="1">
    <citation type="submission" date="2022-10" db="EMBL/GenBank/DDBJ databases">
        <title>Whole genome sequencing of three plant growth promoting bacteria isolated from Vachellia tortilis subsp. raddiana in Morocco.</title>
        <authorList>
            <person name="Hnini M."/>
            <person name="Zouagui R."/>
            <person name="Zouagui H."/>
            <person name="Chemao Elfihri M.-W."/>
            <person name="Ibrahimi A."/>
            <person name="Sbabou L."/>
            <person name="Aurag J."/>
        </authorList>
    </citation>
    <scope>NUCLEOTIDE SEQUENCE</scope>
    <source>
        <strain evidence="3">LMR678</strain>
    </source>
</reference>
<dbReference type="EMBL" id="JAPVOI010000004">
    <property type="protein sequence ID" value="MCZ4092414.1"/>
    <property type="molecule type" value="Genomic_DNA"/>
</dbReference>
<proteinExistence type="predicted"/>
<evidence type="ECO:0000256" key="1">
    <source>
        <dbReference type="SAM" id="MobiDB-lite"/>
    </source>
</evidence>
<feature type="signal peptide" evidence="2">
    <location>
        <begin position="1"/>
        <end position="26"/>
    </location>
</feature>
<evidence type="ECO:0000256" key="2">
    <source>
        <dbReference type="SAM" id="SignalP"/>
    </source>
</evidence>
<organism evidence="3 4">
    <name type="scientific">Sinorhizobium psoraleae</name>
    <dbReference type="NCBI Taxonomy" id="520838"/>
    <lineage>
        <taxon>Bacteria</taxon>
        <taxon>Pseudomonadati</taxon>
        <taxon>Pseudomonadota</taxon>
        <taxon>Alphaproteobacteria</taxon>
        <taxon>Hyphomicrobiales</taxon>
        <taxon>Rhizobiaceae</taxon>
        <taxon>Sinorhizobium/Ensifer group</taxon>
        <taxon>Sinorhizobium</taxon>
    </lineage>
</organism>
<sequence length="72" mass="7505">MSKSANLALAALFAATIAAGAFPAFAAGSYYKGISATRINDGHRSGKFNPGAKGVNKPPPRNGAYYKGIFRR</sequence>
<keyword evidence="4" id="KW-1185">Reference proteome</keyword>
<feature type="region of interest" description="Disordered" evidence="1">
    <location>
        <begin position="42"/>
        <end position="62"/>
    </location>
</feature>
<name>A0ABT4KKH7_9HYPH</name>